<sequence>MNDDIRQKRLIYHLTSLENLPSILTSGLLPRAQLNGFVDVADHEILEDRKRLQLEKCVPFHFFAKNPFDGRVQRDHPDKQFALIAVRREVARLNGWKIIPRHPLAGDGIQLLDYDGGMEAIDWETMNRRDYSDHESKCVCMAECVAPGPVSPTLFQSITVKDEKARAVVRGYLAATTLQLYVDANAAMFKK</sequence>
<evidence type="ECO:0000256" key="4">
    <source>
        <dbReference type="ARBA" id="ARBA00022695"/>
    </source>
</evidence>
<evidence type="ECO:0000256" key="3">
    <source>
        <dbReference type="ARBA" id="ARBA00022679"/>
    </source>
</evidence>
<comment type="similarity">
    <text evidence="6">Belongs to the DarT ADP-ribosyltransferase family.</text>
</comment>
<dbReference type="GO" id="GO:0003677">
    <property type="term" value="F:DNA binding"/>
    <property type="evidence" value="ECO:0007669"/>
    <property type="project" value="UniProtKB-UniRule"/>
</dbReference>
<feature type="binding site" evidence="6">
    <location>
        <position position="49"/>
    </location>
    <ligand>
        <name>NAD(+)</name>
        <dbReference type="ChEBI" id="CHEBI:57540"/>
    </ligand>
</feature>
<dbReference type="Proteomes" id="UP000676246">
    <property type="component" value="Unassembled WGS sequence"/>
</dbReference>
<dbReference type="InterPro" id="IPR029494">
    <property type="entry name" value="DarT"/>
</dbReference>
<keyword evidence="1 6" id="KW-1277">Toxin-antitoxin system</keyword>
<keyword evidence="2 6" id="KW-0328">Glycosyltransferase</keyword>
<accession>A0A940Y530</accession>
<protein>
    <submittedName>
        <fullName evidence="8">DUF4433 domain-containing protein</fullName>
    </submittedName>
</protein>
<dbReference type="AlphaFoldDB" id="A0A940Y530"/>
<comment type="caution">
    <text evidence="8">The sequence shown here is derived from an EMBL/GenBank/DDBJ whole genome shotgun (WGS) entry which is preliminary data.</text>
</comment>
<proteinExistence type="inferred from homology"/>
<dbReference type="GO" id="GO:0016779">
    <property type="term" value="F:nucleotidyltransferase activity"/>
    <property type="evidence" value="ECO:0007669"/>
    <property type="project" value="UniProtKB-UniRule"/>
</dbReference>
<organism evidence="8 9">
    <name type="scientific">Ideonella alba</name>
    <dbReference type="NCBI Taxonomy" id="2824118"/>
    <lineage>
        <taxon>Bacteria</taxon>
        <taxon>Pseudomonadati</taxon>
        <taxon>Pseudomonadota</taxon>
        <taxon>Betaproteobacteria</taxon>
        <taxon>Burkholderiales</taxon>
        <taxon>Sphaerotilaceae</taxon>
        <taxon>Ideonella</taxon>
    </lineage>
</organism>
<keyword evidence="9" id="KW-1185">Reference proteome</keyword>
<feature type="active site" description="Proton acceptor" evidence="6">
    <location>
        <position position="49"/>
    </location>
</feature>
<dbReference type="Pfam" id="PF14487">
    <property type="entry name" value="DarT"/>
    <property type="match status" value="1"/>
</dbReference>
<dbReference type="RefSeq" id="WP_210850976.1">
    <property type="nucleotide sequence ID" value="NZ_JAGQDD010000001.1"/>
</dbReference>
<keyword evidence="4 6" id="KW-0548">Nucleotidyltransferase</keyword>
<evidence type="ECO:0000256" key="2">
    <source>
        <dbReference type="ARBA" id="ARBA00022676"/>
    </source>
</evidence>
<evidence type="ECO:0000313" key="9">
    <source>
        <dbReference type="Proteomes" id="UP000676246"/>
    </source>
</evidence>
<evidence type="ECO:0000313" key="8">
    <source>
        <dbReference type="EMBL" id="MBQ0928858.1"/>
    </source>
</evidence>
<comment type="catalytic activity">
    <reaction evidence="6">
        <text>a thymidine in DNA + NAD(+) = an N-(ADP-alpha-D-ribosyl)-thymidine in DNA + nicotinamide + H(+)</text>
        <dbReference type="Rhea" id="RHEA:71651"/>
        <dbReference type="Rhea" id="RHEA-COMP:13556"/>
        <dbReference type="Rhea" id="RHEA-COMP:18051"/>
        <dbReference type="ChEBI" id="CHEBI:15378"/>
        <dbReference type="ChEBI" id="CHEBI:17154"/>
        <dbReference type="ChEBI" id="CHEBI:57540"/>
        <dbReference type="ChEBI" id="CHEBI:137386"/>
        <dbReference type="ChEBI" id="CHEBI:191199"/>
    </reaction>
</comment>
<dbReference type="EMBL" id="JAGQDD010000001">
    <property type="protein sequence ID" value="MBQ0928858.1"/>
    <property type="molecule type" value="Genomic_DNA"/>
</dbReference>
<evidence type="ECO:0000256" key="6">
    <source>
        <dbReference type="PROSITE-ProRule" id="PRU01362"/>
    </source>
</evidence>
<dbReference type="PROSITE" id="PS52018">
    <property type="entry name" value="DART"/>
    <property type="match status" value="1"/>
</dbReference>
<feature type="domain" description="DarT" evidence="7">
    <location>
        <begin position="9"/>
        <end position="190"/>
    </location>
</feature>
<gene>
    <name evidence="8" type="ORF">KAK03_00070</name>
</gene>
<feature type="binding site" evidence="6">
    <location>
        <begin position="13"/>
        <end position="15"/>
    </location>
    <ligand>
        <name>NAD(+)</name>
        <dbReference type="ChEBI" id="CHEBI:57540"/>
    </ligand>
</feature>
<keyword evidence="3 6" id="KW-0808">Transferase</keyword>
<evidence type="ECO:0000256" key="5">
    <source>
        <dbReference type="ARBA" id="ARBA00023125"/>
    </source>
</evidence>
<dbReference type="GO" id="GO:0016757">
    <property type="term" value="F:glycosyltransferase activity"/>
    <property type="evidence" value="ECO:0007669"/>
    <property type="project" value="UniProtKB-UniRule"/>
</dbReference>
<name>A0A940Y530_9BURK</name>
<evidence type="ECO:0000256" key="1">
    <source>
        <dbReference type="ARBA" id="ARBA00022649"/>
    </source>
</evidence>
<reference evidence="8 9" key="1">
    <citation type="submission" date="2021-04" db="EMBL/GenBank/DDBJ databases">
        <title>The genome sequence of Ideonella sp. 3Y2.</title>
        <authorList>
            <person name="Liu Y."/>
        </authorList>
    </citation>
    <scope>NUCLEOTIDE SEQUENCE [LARGE SCALE GENOMIC DNA]</scope>
    <source>
        <strain evidence="8 9">3Y2</strain>
    </source>
</reference>
<feature type="active site" evidence="6">
    <location>
        <position position="143"/>
    </location>
</feature>
<keyword evidence="5 6" id="KW-0238">DNA-binding</keyword>
<evidence type="ECO:0000259" key="7">
    <source>
        <dbReference type="PROSITE" id="PS52018"/>
    </source>
</evidence>
<comment type="caution">
    <text evidence="6">Lacks conserved residue(s) required for the propagation of feature annotation.</text>
</comment>